<dbReference type="EMBL" id="SWKU01000004">
    <property type="protein sequence ID" value="KAF3007912.1"/>
    <property type="molecule type" value="Genomic_DNA"/>
</dbReference>
<evidence type="ECO:0000256" key="5">
    <source>
        <dbReference type="PROSITE-ProRule" id="PRU00708"/>
    </source>
</evidence>
<comment type="function">
    <text evidence="3">Regulates mitochondrial small subunit maturation by controlling 15S rRNA 5'-end processing. Localizes to the 5' precursor of the 15S rRNA in a position that is subsequently occupied by mS47 in the mature yeast mtSSU. Uses structure and sequence-specific RNA recognition, binding to a single-stranded region of the precursor and specifically recognizing bases -6 to -1. The exchange of Ccm1 for mS47 is coupled to the irreversible removal of precursor rRNA that is accompanied by conformational changes of the mitoribosomal proteins uS5m and mS26. These conformational changes signal completion of 5'-end rRNA processing through protection of the mature 5'-end of the 15S rRNA and stabilization of mS47. The removal of the 5' precursor together with the dissociation of Ccm1 may be catalyzed by the 5'-3' exoribonuclease Pet127. Involved in the specific removal of group I introns in mitochondrial encoded transcripts.</text>
</comment>
<comment type="subunit">
    <text evidence="4">Binds to mitochondrial small subunit 15S rRNA.</text>
</comment>
<dbReference type="Pfam" id="PF01535">
    <property type="entry name" value="PPR"/>
    <property type="match status" value="2"/>
</dbReference>
<sequence length="601" mass="68874">MSLFRTLDRTSAVSQHQAPYLSFLCPSLQQTKKSQRSFSRVAITNVSPTTSPKGDPMEGAFIRALVRAGSCPKHANQIHTLRNVVPRLPQQHKAHRKQPPDQERQSDRRGLKTKADRKGPLNKAGEFARKELKAMVDYYGIELDTRPEDDNMVEDDGALIWNVGDRHEPWPLREATDYFHVRRLKKMLKDDETPHEDVFDTYKRLPTPGVVYLDTDTIRSLLRHLSVVERATPEAMQRFMSVLDDMKSAHIHITQSEWTTAIYFAGRCMGTVSSEEVASSLSMWRDMEHRAGIKGGFVTMNVLFDVAVKAGRFALAESFLKEMRVRNLKMHRHFRVSLLYYYGVMQNGNAVRRTYQDLVEAGDIVDTVVMNAVISALFRAGEPAAAEHVFARMKKLHAMKDPHAPGHRFFTNNWRDRRAVGLHFTHQARQLRREKKDEELKDLQDYAPIAPNSRTYSLLIRHHSNVTGDIDRVNELLQEMQDNAVALEGTAFIVMFQGFSSFGGVRYSSWTSDKLEMLWARFLLALANQADRTWLSSLAIIAAIKAFKRCTTMERALSAFDEIRPSWQPNERELESVMRELRRIEAKPGFFNSKSARVQVP</sequence>
<keyword evidence="8" id="KW-1185">Reference proteome</keyword>
<evidence type="ECO:0000313" key="8">
    <source>
        <dbReference type="Proteomes" id="UP000801428"/>
    </source>
</evidence>
<feature type="repeat" description="PPR" evidence="5">
    <location>
        <begin position="452"/>
        <end position="487"/>
    </location>
</feature>
<dbReference type="PANTHER" id="PTHR47447:SF17">
    <property type="entry name" value="OS12G0638900 PROTEIN"/>
    <property type="match status" value="1"/>
</dbReference>
<evidence type="ECO:0000256" key="6">
    <source>
        <dbReference type="SAM" id="MobiDB-lite"/>
    </source>
</evidence>
<feature type="repeat" description="PPR" evidence="5">
    <location>
        <begin position="366"/>
        <end position="396"/>
    </location>
</feature>
<dbReference type="Proteomes" id="UP000801428">
    <property type="component" value="Unassembled WGS sequence"/>
</dbReference>
<evidence type="ECO:0000256" key="2">
    <source>
        <dbReference type="ARBA" id="ARBA00022737"/>
    </source>
</evidence>
<comment type="caution">
    <text evidence="7">The sequence shown here is derived from an EMBL/GenBank/DDBJ whole genome shotgun (WGS) entry which is preliminary data.</text>
</comment>
<evidence type="ECO:0000256" key="3">
    <source>
        <dbReference type="ARBA" id="ARBA00044493"/>
    </source>
</evidence>
<dbReference type="OrthoDB" id="1908178at2759"/>
<feature type="compositionally biased region" description="Basic and acidic residues" evidence="6">
    <location>
        <begin position="98"/>
        <end position="119"/>
    </location>
</feature>
<reference evidence="7" key="1">
    <citation type="submission" date="2019-04" db="EMBL/GenBank/DDBJ databases">
        <title>Sequencing of skin fungus with MAO and IRED activity.</title>
        <authorList>
            <person name="Marsaioli A.J."/>
            <person name="Bonatto J.M.C."/>
            <person name="Reis Junior O."/>
        </authorList>
    </citation>
    <scope>NUCLEOTIDE SEQUENCE</scope>
    <source>
        <strain evidence="7">30M1</strain>
    </source>
</reference>
<dbReference type="AlphaFoldDB" id="A0A9P4W9Y2"/>
<feature type="region of interest" description="Disordered" evidence="6">
    <location>
        <begin position="82"/>
        <end position="123"/>
    </location>
</feature>
<dbReference type="PROSITE" id="PS51375">
    <property type="entry name" value="PPR"/>
    <property type="match status" value="2"/>
</dbReference>
<name>A0A9P4W9Y2_CURKU</name>
<evidence type="ECO:0000313" key="7">
    <source>
        <dbReference type="EMBL" id="KAF3007912.1"/>
    </source>
</evidence>
<evidence type="ECO:0000256" key="1">
    <source>
        <dbReference type="ARBA" id="ARBA00006192"/>
    </source>
</evidence>
<comment type="similarity">
    <text evidence="1">Belongs to the CCM1 family.</text>
</comment>
<accession>A0A9P4W9Y2</accession>
<evidence type="ECO:0008006" key="9">
    <source>
        <dbReference type="Google" id="ProtNLM"/>
    </source>
</evidence>
<keyword evidence="2" id="KW-0677">Repeat</keyword>
<organism evidence="7 8">
    <name type="scientific">Curvularia kusanoi</name>
    <name type="common">Cochliobolus kusanoi</name>
    <dbReference type="NCBI Taxonomy" id="90978"/>
    <lineage>
        <taxon>Eukaryota</taxon>
        <taxon>Fungi</taxon>
        <taxon>Dikarya</taxon>
        <taxon>Ascomycota</taxon>
        <taxon>Pezizomycotina</taxon>
        <taxon>Dothideomycetes</taxon>
        <taxon>Pleosporomycetidae</taxon>
        <taxon>Pleosporales</taxon>
        <taxon>Pleosporineae</taxon>
        <taxon>Pleosporaceae</taxon>
        <taxon>Curvularia</taxon>
    </lineage>
</organism>
<proteinExistence type="inferred from homology"/>
<protein>
    <recommendedName>
        <fullName evidence="9">Pentatricopeptide repeat protein</fullName>
    </recommendedName>
</protein>
<dbReference type="InterPro" id="IPR002885">
    <property type="entry name" value="PPR_rpt"/>
</dbReference>
<dbReference type="NCBIfam" id="TIGR00756">
    <property type="entry name" value="PPR"/>
    <property type="match status" value="1"/>
</dbReference>
<gene>
    <name evidence="7" type="ORF">E8E13_011121</name>
</gene>
<dbReference type="InterPro" id="IPR011990">
    <property type="entry name" value="TPR-like_helical_dom_sf"/>
</dbReference>
<dbReference type="PANTHER" id="PTHR47447">
    <property type="entry name" value="OS03G0856100 PROTEIN"/>
    <property type="match status" value="1"/>
</dbReference>
<dbReference type="Gene3D" id="1.25.40.10">
    <property type="entry name" value="Tetratricopeptide repeat domain"/>
    <property type="match status" value="2"/>
</dbReference>
<evidence type="ECO:0000256" key="4">
    <source>
        <dbReference type="ARBA" id="ARBA00044511"/>
    </source>
</evidence>